<gene>
    <name evidence="6" type="ORF">SORBI_3002G099100</name>
</gene>
<reference evidence="7" key="2">
    <citation type="journal article" date="2018" name="Plant J.">
        <title>The Sorghum bicolor reference genome: improved assembly, gene annotations, a transcriptome atlas, and signatures of genome organization.</title>
        <authorList>
            <person name="McCormick R.F."/>
            <person name="Truong S.K."/>
            <person name="Sreedasyam A."/>
            <person name="Jenkins J."/>
            <person name="Shu S."/>
            <person name="Sims D."/>
            <person name="Kennedy M."/>
            <person name="Amirebrahimi M."/>
            <person name="Weers B.D."/>
            <person name="McKinley B."/>
            <person name="Mattison A."/>
            <person name="Morishige D.T."/>
            <person name="Grimwood J."/>
            <person name="Schmutz J."/>
            <person name="Mullet J.E."/>
        </authorList>
    </citation>
    <scope>NUCLEOTIDE SEQUENCE [LARGE SCALE GENOMIC DNA]</scope>
    <source>
        <strain evidence="7">cv. BTx623</strain>
    </source>
</reference>
<reference evidence="6 7" key="1">
    <citation type="journal article" date="2009" name="Nature">
        <title>The Sorghum bicolor genome and the diversification of grasses.</title>
        <authorList>
            <person name="Paterson A.H."/>
            <person name="Bowers J.E."/>
            <person name="Bruggmann R."/>
            <person name="Dubchak I."/>
            <person name="Grimwood J."/>
            <person name="Gundlach H."/>
            <person name="Haberer G."/>
            <person name="Hellsten U."/>
            <person name="Mitros T."/>
            <person name="Poliakov A."/>
            <person name="Schmutz J."/>
            <person name="Spannagl M."/>
            <person name="Tang H."/>
            <person name="Wang X."/>
            <person name="Wicker T."/>
            <person name="Bharti A.K."/>
            <person name="Chapman J."/>
            <person name="Feltus F.A."/>
            <person name="Gowik U."/>
            <person name="Grigoriev I.V."/>
            <person name="Lyons E."/>
            <person name="Maher C.A."/>
            <person name="Martis M."/>
            <person name="Narechania A."/>
            <person name="Otillar R.P."/>
            <person name="Penning B.W."/>
            <person name="Salamov A.A."/>
            <person name="Wang Y."/>
            <person name="Zhang L."/>
            <person name="Carpita N.C."/>
            <person name="Freeling M."/>
            <person name="Gingle A.R."/>
            <person name="Hash C.T."/>
            <person name="Keller B."/>
            <person name="Klein P."/>
            <person name="Kresovich S."/>
            <person name="McCann M.C."/>
            <person name="Ming R."/>
            <person name="Peterson D.G."/>
            <person name="Mehboob-ur-Rahman"/>
            <person name="Ware D."/>
            <person name="Westhoff P."/>
            <person name="Mayer K.F."/>
            <person name="Messing J."/>
            <person name="Rokhsar D.S."/>
        </authorList>
    </citation>
    <scope>NUCLEOTIDE SEQUENCE [LARGE SCALE GENOMIC DNA]</scope>
    <source>
        <strain evidence="7">cv. BTx623</strain>
    </source>
</reference>
<evidence type="ECO:0000256" key="2">
    <source>
        <dbReference type="ARBA" id="ARBA00022771"/>
    </source>
</evidence>
<dbReference type="OMA" id="CCARDAC"/>
<dbReference type="InterPro" id="IPR013083">
    <property type="entry name" value="Znf_RING/FYVE/PHD"/>
</dbReference>
<evidence type="ECO:0000313" key="6">
    <source>
        <dbReference type="EMBL" id="KXG34842.1"/>
    </source>
</evidence>
<evidence type="ECO:0000256" key="4">
    <source>
        <dbReference type="PROSITE-ProRule" id="PRU00175"/>
    </source>
</evidence>
<dbReference type="GO" id="GO:0008270">
    <property type="term" value="F:zinc ion binding"/>
    <property type="evidence" value="ECO:0007669"/>
    <property type="project" value="UniProtKB-KW"/>
</dbReference>
<feature type="domain" description="RING-type" evidence="5">
    <location>
        <begin position="98"/>
        <end position="132"/>
    </location>
</feature>
<accession>A0A1B6QA85</accession>
<dbReference type="Proteomes" id="UP000000768">
    <property type="component" value="Chromosome 2"/>
</dbReference>
<dbReference type="PANTHER" id="PTHR42647:SF31">
    <property type="entry name" value="RING-TYPE DOMAIN-CONTAINING PROTEIN"/>
    <property type="match status" value="1"/>
</dbReference>
<dbReference type="EMBL" id="CM000761">
    <property type="protein sequence ID" value="KXG34842.1"/>
    <property type="molecule type" value="Genomic_DNA"/>
</dbReference>
<keyword evidence="3" id="KW-0862">Zinc</keyword>
<dbReference type="PROSITE" id="PS50089">
    <property type="entry name" value="ZF_RING_2"/>
    <property type="match status" value="1"/>
</dbReference>
<dbReference type="STRING" id="4558.A0A1B6QA85"/>
<evidence type="ECO:0000256" key="1">
    <source>
        <dbReference type="ARBA" id="ARBA00022723"/>
    </source>
</evidence>
<protein>
    <recommendedName>
        <fullName evidence="5">RING-type domain-containing protein</fullName>
    </recommendedName>
</protein>
<organism evidence="6 7">
    <name type="scientific">Sorghum bicolor</name>
    <name type="common">Sorghum</name>
    <name type="synonym">Sorghum vulgare</name>
    <dbReference type="NCBI Taxonomy" id="4558"/>
    <lineage>
        <taxon>Eukaryota</taxon>
        <taxon>Viridiplantae</taxon>
        <taxon>Streptophyta</taxon>
        <taxon>Embryophyta</taxon>
        <taxon>Tracheophyta</taxon>
        <taxon>Spermatophyta</taxon>
        <taxon>Magnoliopsida</taxon>
        <taxon>Liliopsida</taxon>
        <taxon>Poales</taxon>
        <taxon>Poaceae</taxon>
        <taxon>PACMAD clade</taxon>
        <taxon>Panicoideae</taxon>
        <taxon>Andropogonodae</taxon>
        <taxon>Andropogoneae</taxon>
        <taxon>Sorghinae</taxon>
        <taxon>Sorghum</taxon>
    </lineage>
</organism>
<keyword evidence="1" id="KW-0479">Metal-binding</keyword>
<keyword evidence="7" id="KW-1185">Reference proteome</keyword>
<proteinExistence type="predicted"/>
<name>A0A1B6QA85_SORBI</name>
<evidence type="ECO:0000259" key="5">
    <source>
        <dbReference type="PROSITE" id="PS50089"/>
    </source>
</evidence>
<dbReference type="Gramene" id="KXG34842">
    <property type="protein sequence ID" value="KXG34842"/>
    <property type="gene ID" value="SORBI_3002G099100"/>
</dbReference>
<keyword evidence="2 4" id="KW-0863">Zinc-finger</keyword>
<dbReference type="InParanoid" id="A0A1B6QA85"/>
<dbReference type="InterPro" id="IPR001841">
    <property type="entry name" value="Znf_RING"/>
</dbReference>
<dbReference type="PANTHER" id="PTHR42647">
    <property type="entry name" value="SBP (S-RIBONUCLEASE BINDING PROTEIN) FAMILY PROTEIN"/>
    <property type="match status" value="1"/>
</dbReference>
<dbReference type="Pfam" id="PF13920">
    <property type="entry name" value="zf-C3HC4_3"/>
    <property type="match status" value="1"/>
</dbReference>
<dbReference type="Gene3D" id="3.30.40.10">
    <property type="entry name" value="Zinc/RING finger domain, C3HC4 (zinc finger)"/>
    <property type="match status" value="1"/>
</dbReference>
<sequence length="146" mass="16186">MARDVLVQKNEEISHLSMELHNTQEFVQTVLHERDELQFFATEFYEMNKSLISQLPPMQATNVHTHGLSTELESTGSCSQAPNMEGASIGRTQTSILCKICCAHDACMLLLPCQHLGACKSCGINLTVCPVCYSTKDNMIEARFGC</sequence>
<evidence type="ECO:0000256" key="3">
    <source>
        <dbReference type="ARBA" id="ARBA00022833"/>
    </source>
</evidence>
<evidence type="ECO:0000313" key="7">
    <source>
        <dbReference type="Proteomes" id="UP000000768"/>
    </source>
</evidence>
<dbReference type="AlphaFoldDB" id="A0A1B6QA85"/>
<dbReference type="GO" id="GO:0004842">
    <property type="term" value="F:ubiquitin-protein transferase activity"/>
    <property type="evidence" value="ECO:0000318"/>
    <property type="project" value="GO_Central"/>
</dbReference>